<evidence type="ECO:0000313" key="4">
    <source>
        <dbReference type="EMBL" id="TBL80383.1"/>
    </source>
</evidence>
<dbReference type="Pfam" id="PF00005">
    <property type="entry name" value="ABC_tran"/>
    <property type="match status" value="1"/>
</dbReference>
<dbReference type="InterPro" id="IPR003593">
    <property type="entry name" value="AAA+_ATPase"/>
</dbReference>
<dbReference type="EMBL" id="SIRE01000005">
    <property type="protein sequence ID" value="TBL80383.1"/>
    <property type="molecule type" value="Genomic_DNA"/>
</dbReference>
<evidence type="ECO:0000256" key="2">
    <source>
        <dbReference type="ARBA" id="ARBA00022840"/>
    </source>
</evidence>
<evidence type="ECO:0000259" key="3">
    <source>
        <dbReference type="PROSITE" id="PS50893"/>
    </source>
</evidence>
<dbReference type="OrthoDB" id="9804819at2"/>
<name>A0A4Q9DTV2_9BACL</name>
<dbReference type="InterPro" id="IPR027417">
    <property type="entry name" value="P-loop_NTPase"/>
</dbReference>
<reference evidence="4 5" key="1">
    <citation type="submission" date="2019-02" db="EMBL/GenBank/DDBJ databases">
        <title>Paenibacillus sp. nov., isolated from surface-sterilized tissue of Thalictrum simplex L.</title>
        <authorList>
            <person name="Tuo L."/>
        </authorList>
    </citation>
    <scope>NUCLEOTIDE SEQUENCE [LARGE SCALE GENOMIC DNA]</scope>
    <source>
        <strain evidence="4 5">N2SHLJ1</strain>
    </source>
</reference>
<comment type="caution">
    <text evidence="4">The sequence shown here is derived from an EMBL/GenBank/DDBJ whole genome shotgun (WGS) entry which is preliminary data.</text>
</comment>
<feature type="domain" description="ABC transporter" evidence="3">
    <location>
        <begin position="2"/>
        <end position="225"/>
    </location>
</feature>
<dbReference type="PANTHER" id="PTHR43158">
    <property type="entry name" value="SKFA PEPTIDE EXPORT ATP-BINDING PROTEIN SKFE"/>
    <property type="match status" value="1"/>
</dbReference>
<dbReference type="PROSITE" id="PS50893">
    <property type="entry name" value="ABC_TRANSPORTER_2"/>
    <property type="match status" value="1"/>
</dbReference>
<dbReference type="GO" id="GO:0005524">
    <property type="term" value="F:ATP binding"/>
    <property type="evidence" value="ECO:0007669"/>
    <property type="project" value="UniProtKB-KW"/>
</dbReference>
<accession>A0A4Q9DTV2</accession>
<dbReference type="InterPro" id="IPR003439">
    <property type="entry name" value="ABC_transporter-like_ATP-bd"/>
</dbReference>
<dbReference type="SUPFAM" id="SSF52540">
    <property type="entry name" value="P-loop containing nucleoside triphosphate hydrolases"/>
    <property type="match status" value="1"/>
</dbReference>
<proteinExistence type="predicted"/>
<evidence type="ECO:0000313" key="5">
    <source>
        <dbReference type="Proteomes" id="UP000293142"/>
    </source>
</evidence>
<dbReference type="SMART" id="SM00382">
    <property type="entry name" value="AAA"/>
    <property type="match status" value="1"/>
</dbReference>
<organism evidence="4 5">
    <name type="scientific">Paenibacillus thalictri</name>
    <dbReference type="NCBI Taxonomy" id="2527873"/>
    <lineage>
        <taxon>Bacteria</taxon>
        <taxon>Bacillati</taxon>
        <taxon>Bacillota</taxon>
        <taxon>Bacilli</taxon>
        <taxon>Bacillales</taxon>
        <taxon>Paenibacillaceae</taxon>
        <taxon>Paenibacillus</taxon>
    </lineage>
</organism>
<keyword evidence="1" id="KW-0547">Nucleotide-binding</keyword>
<keyword evidence="2 4" id="KW-0067">ATP-binding</keyword>
<sequence length="233" mass="26181">MIRVDHAEKTFRTKKVIDDMSFVAAEGSIVGLLGANGAGKTTLLKAMAGLLKLDRGAITIDGKYPGLPARAILTYSPDLDIWYPWMKLSDAMRFLKDVYWDWDDSKAQHLLDFLELSQETVIAEASKGTKAKMRLLLALSRQSKYLLLDEPFSGIDPFTRKLIAQAIVEDFMEEGQTVVISTHEIAEVENILDEIVFIHEGKLLLKGNVETLKSDKNKSLLEIVEEVYDHARL</sequence>
<protein>
    <submittedName>
        <fullName evidence="4">ABC transporter ATP-binding protein</fullName>
    </submittedName>
</protein>
<dbReference type="GO" id="GO:0016887">
    <property type="term" value="F:ATP hydrolysis activity"/>
    <property type="evidence" value="ECO:0007669"/>
    <property type="project" value="InterPro"/>
</dbReference>
<evidence type="ECO:0000256" key="1">
    <source>
        <dbReference type="ARBA" id="ARBA00022741"/>
    </source>
</evidence>
<dbReference type="Gene3D" id="3.40.50.300">
    <property type="entry name" value="P-loop containing nucleotide triphosphate hydrolases"/>
    <property type="match status" value="1"/>
</dbReference>
<keyword evidence="5" id="KW-1185">Reference proteome</keyword>
<dbReference type="PANTHER" id="PTHR43158:SF1">
    <property type="entry name" value="ABC TRANSPORTER, ATP-BINDING PROTEIN"/>
    <property type="match status" value="1"/>
</dbReference>
<dbReference type="AlphaFoldDB" id="A0A4Q9DTV2"/>
<dbReference type="CDD" id="cd03230">
    <property type="entry name" value="ABC_DR_subfamily_A"/>
    <property type="match status" value="1"/>
</dbReference>
<dbReference type="RefSeq" id="WP_131012797.1">
    <property type="nucleotide sequence ID" value="NZ_SIRE01000005.1"/>
</dbReference>
<gene>
    <name evidence="4" type="ORF">EYB31_08175</name>
</gene>
<dbReference type="Proteomes" id="UP000293142">
    <property type="component" value="Unassembled WGS sequence"/>
</dbReference>